<accession>A0A367R416</accession>
<sequence length="267" mass="30273">MPYTKELLQQTYSLSVEDVDATLTASNLPIDQADYSDEEIQSRFDVIRALIQQGKTYKQASAHFQRQEKKRAASVEFPPMDILEMLTHIKSEYGIELELTEAIEIMAACGLSPNQKEYRQLECERLIEACDLIKEQGRSHQQVAAHFGIVQFQDYSQQIAEFFGDSASLSEDELVDLVDSITLQRAQNIPGLVNQMYLKNVVKALEENKQDIKSFYSGLEQRILERIEGKSRLKTLMGSQWHPMPLPHSSPTPMLSPNVSENGTSTD</sequence>
<protein>
    <submittedName>
        <fullName evidence="2">Uncharacterized protein</fullName>
    </submittedName>
</protein>
<dbReference type="Proteomes" id="UP000252085">
    <property type="component" value="Unassembled WGS sequence"/>
</dbReference>
<evidence type="ECO:0000313" key="3">
    <source>
        <dbReference type="Proteomes" id="UP000252085"/>
    </source>
</evidence>
<reference evidence="3" key="1">
    <citation type="submission" date="2016-04" db="EMBL/GenBank/DDBJ databases">
        <authorList>
            <person name="Tabuchi Yagui T.R."/>
        </authorList>
    </citation>
    <scope>NUCLEOTIDE SEQUENCE [LARGE SCALE GENOMIC DNA]</scope>
</reference>
<feature type="region of interest" description="Disordered" evidence="1">
    <location>
        <begin position="239"/>
        <end position="267"/>
    </location>
</feature>
<organism evidence="2 3">
    <name type="scientific">Nostoc punctiforme NIES-2108</name>
    <dbReference type="NCBI Taxonomy" id="1356359"/>
    <lineage>
        <taxon>Bacteria</taxon>
        <taxon>Bacillati</taxon>
        <taxon>Cyanobacteriota</taxon>
        <taxon>Cyanophyceae</taxon>
        <taxon>Nostocales</taxon>
        <taxon>Nostocaceae</taxon>
        <taxon>Nostoc</taxon>
    </lineage>
</organism>
<evidence type="ECO:0000256" key="1">
    <source>
        <dbReference type="SAM" id="MobiDB-lite"/>
    </source>
</evidence>
<feature type="compositionally biased region" description="Polar residues" evidence="1">
    <location>
        <begin position="251"/>
        <end position="267"/>
    </location>
</feature>
<comment type="caution">
    <text evidence="2">The sequence shown here is derived from an EMBL/GenBank/DDBJ whole genome shotgun (WGS) entry which is preliminary data.</text>
</comment>
<proteinExistence type="predicted"/>
<dbReference type="EMBL" id="LXQE01000183">
    <property type="protein sequence ID" value="RCJ30670.1"/>
    <property type="molecule type" value="Genomic_DNA"/>
</dbReference>
<name>A0A367R416_NOSPU</name>
<dbReference type="AlphaFoldDB" id="A0A367R416"/>
<gene>
    <name evidence="2" type="ORF">A6769_32715</name>
</gene>
<evidence type="ECO:0000313" key="2">
    <source>
        <dbReference type="EMBL" id="RCJ30670.1"/>
    </source>
</evidence>